<evidence type="ECO:0000256" key="6">
    <source>
        <dbReference type="ARBA" id="ARBA00022989"/>
    </source>
</evidence>
<keyword evidence="5 9" id="KW-0812">Transmembrane</keyword>
<feature type="transmembrane region" description="Helical" evidence="9">
    <location>
        <begin position="33"/>
        <end position="51"/>
    </location>
</feature>
<keyword evidence="7 9" id="KW-0472">Membrane</keyword>
<evidence type="ECO:0000256" key="5">
    <source>
        <dbReference type="ARBA" id="ARBA00022692"/>
    </source>
</evidence>
<dbReference type="PROSITE" id="PS50928">
    <property type="entry name" value="ABC_TM1"/>
    <property type="match status" value="1"/>
</dbReference>
<keyword evidence="3 9" id="KW-0813">Transport</keyword>
<reference evidence="11 12" key="1">
    <citation type="journal article" date="2019" name="Int. J. Syst. Evol. Microbiol.">
        <title>The Global Catalogue of Microorganisms (GCM) 10K type strain sequencing project: providing services to taxonomists for standard genome sequencing and annotation.</title>
        <authorList>
            <consortium name="The Broad Institute Genomics Platform"/>
            <consortium name="The Broad Institute Genome Sequencing Center for Infectious Disease"/>
            <person name="Wu L."/>
            <person name="Ma J."/>
        </authorList>
    </citation>
    <scope>NUCLEOTIDE SEQUENCE [LARGE SCALE GENOMIC DNA]</scope>
    <source>
        <strain evidence="11 12">JCM 15115</strain>
    </source>
</reference>
<dbReference type="InterPro" id="IPR000515">
    <property type="entry name" value="MetI-like"/>
</dbReference>
<dbReference type="PANTHER" id="PTHR43386:SF6">
    <property type="entry name" value="ABC TRANSPORTER PERMEASE PROTEIN"/>
    <property type="match status" value="1"/>
</dbReference>
<proteinExistence type="inferred from homology"/>
<gene>
    <name evidence="11" type="ORF">GCM10008943_33620</name>
</gene>
<protein>
    <submittedName>
        <fullName evidence="11">ABC transporter permease</fullName>
    </submittedName>
</protein>
<accession>A0ABN1GPV2</accession>
<feature type="transmembrane region" description="Helical" evidence="9">
    <location>
        <begin position="270"/>
        <end position="291"/>
    </location>
</feature>
<evidence type="ECO:0000256" key="9">
    <source>
        <dbReference type="RuleBase" id="RU363032"/>
    </source>
</evidence>
<keyword evidence="12" id="KW-1185">Reference proteome</keyword>
<dbReference type="InterPro" id="IPR025966">
    <property type="entry name" value="OppC_N"/>
</dbReference>
<evidence type="ECO:0000256" key="2">
    <source>
        <dbReference type="ARBA" id="ARBA00009306"/>
    </source>
</evidence>
<comment type="caution">
    <text evidence="11">The sequence shown here is derived from an EMBL/GenBank/DDBJ whole genome shotgun (WGS) entry which is preliminary data.</text>
</comment>
<dbReference type="PANTHER" id="PTHR43386">
    <property type="entry name" value="OLIGOPEPTIDE TRANSPORT SYSTEM PERMEASE PROTEIN APPC"/>
    <property type="match status" value="1"/>
</dbReference>
<dbReference type="Gene3D" id="1.10.3720.10">
    <property type="entry name" value="MetI-like"/>
    <property type="match status" value="1"/>
</dbReference>
<dbReference type="Proteomes" id="UP001424441">
    <property type="component" value="Unassembled WGS sequence"/>
</dbReference>
<keyword evidence="6 9" id="KW-1133">Transmembrane helix</keyword>
<comment type="subcellular location">
    <subcellularLocation>
        <location evidence="1 9">Cell membrane</location>
        <topology evidence="1 9">Multi-pass membrane protein</topology>
    </subcellularLocation>
</comment>
<evidence type="ECO:0000256" key="8">
    <source>
        <dbReference type="ARBA" id="ARBA00025454"/>
    </source>
</evidence>
<sequence length="300" mass="31969">MNKTPSAAAIPTETLPSGQSLSRMAFQELSRRPLVWIMLVVLVVLALMAIFPEWFTSADPRKCQLLSARRAPSGKAWFGNDIQGCDIYARTIYGTRASLVVAILAALGSTLIGGIVGLIAGYKGGAIDAVLSRMTDIVMGLPTLLGAIVILSVLGNNDGNGMLRLALVLSMLGWATEARLMRASVLQVKEAEYIRAARVAGASEIWIALRHIVPNAITPLLVMATLSLGGYVGTEATLSYLGLGLQPPIISWGTAISDAQPYTGVAPHMLIFPSLFLVVTVLVFVLLGEAVRRAFDPRSR</sequence>
<name>A0ABN1GPV2_9HYPH</name>
<dbReference type="Pfam" id="PF12911">
    <property type="entry name" value="OppC_N"/>
    <property type="match status" value="1"/>
</dbReference>
<comment type="similarity">
    <text evidence="2 9">Belongs to the binding-protein-dependent transport system permease family.</text>
</comment>
<organism evidence="11 12">
    <name type="scientific">Paenochrobactrum glaciei</name>
    <dbReference type="NCBI Taxonomy" id="486407"/>
    <lineage>
        <taxon>Bacteria</taxon>
        <taxon>Pseudomonadati</taxon>
        <taxon>Pseudomonadota</taxon>
        <taxon>Alphaproteobacteria</taxon>
        <taxon>Hyphomicrobiales</taxon>
        <taxon>Brucellaceae</taxon>
        <taxon>Paenochrobactrum</taxon>
    </lineage>
</organism>
<evidence type="ECO:0000256" key="3">
    <source>
        <dbReference type="ARBA" id="ARBA00022448"/>
    </source>
</evidence>
<evidence type="ECO:0000256" key="1">
    <source>
        <dbReference type="ARBA" id="ARBA00004651"/>
    </source>
</evidence>
<feature type="domain" description="ABC transmembrane type-1" evidence="10">
    <location>
        <begin position="95"/>
        <end position="288"/>
    </location>
</feature>
<evidence type="ECO:0000313" key="12">
    <source>
        <dbReference type="Proteomes" id="UP001424441"/>
    </source>
</evidence>
<dbReference type="InterPro" id="IPR035906">
    <property type="entry name" value="MetI-like_sf"/>
</dbReference>
<dbReference type="Pfam" id="PF00528">
    <property type="entry name" value="BPD_transp_1"/>
    <property type="match status" value="1"/>
</dbReference>
<feature type="transmembrane region" description="Helical" evidence="9">
    <location>
        <begin position="134"/>
        <end position="155"/>
    </location>
</feature>
<dbReference type="EMBL" id="BAAADE010000021">
    <property type="protein sequence ID" value="GAA0615986.1"/>
    <property type="molecule type" value="Genomic_DNA"/>
</dbReference>
<dbReference type="CDD" id="cd06261">
    <property type="entry name" value="TM_PBP2"/>
    <property type="match status" value="1"/>
</dbReference>
<evidence type="ECO:0000256" key="4">
    <source>
        <dbReference type="ARBA" id="ARBA00022475"/>
    </source>
</evidence>
<evidence type="ECO:0000256" key="7">
    <source>
        <dbReference type="ARBA" id="ARBA00023136"/>
    </source>
</evidence>
<feature type="transmembrane region" description="Helical" evidence="9">
    <location>
        <begin position="99"/>
        <end position="122"/>
    </location>
</feature>
<dbReference type="SUPFAM" id="SSF161098">
    <property type="entry name" value="MetI-like"/>
    <property type="match status" value="1"/>
</dbReference>
<feature type="transmembrane region" description="Helical" evidence="9">
    <location>
        <begin position="212"/>
        <end position="233"/>
    </location>
</feature>
<dbReference type="InterPro" id="IPR050366">
    <property type="entry name" value="BP-dependent_transpt_permease"/>
</dbReference>
<comment type="function">
    <text evidence="8">Probably part of an ABC transporter complex that could be involved in peptide import. Probably responsible for the translocation of the substrate across the membrane.</text>
</comment>
<evidence type="ECO:0000313" key="11">
    <source>
        <dbReference type="EMBL" id="GAA0615986.1"/>
    </source>
</evidence>
<dbReference type="RefSeq" id="WP_343808424.1">
    <property type="nucleotide sequence ID" value="NZ_BAAADE010000021.1"/>
</dbReference>
<keyword evidence="4" id="KW-1003">Cell membrane</keyword>
<evidence type="ECO:0000259" key="10">
    <source>
        <dbReference type="PROSITE" id="PS50928"/>
    </source>
</evidence>